<keyword evidence="3" id="KW-1185">Reference proteome</keyword>
<name>A0ABT2JQ89_9ACTN</name>
<protein>
    <submittedName>
        <fullName evidence="2">LppP/LprE family lipoprotein</fullName>
    </submittedName>
</protein>
<evidence type="ECO:0000313" key="2">
    <source>
        <dbReference type="EMBL" id="MCT2590053.1"/>
    </source>
</evidence>
<accession>A0ABT2JQ89</accession>
<gene>
    <name evidence="2" type="ORF">LHJ74_09025</name>
</gene>
<evidence type="ECO:0000313" key="3">
    <source>
        <dbReference type="Proteomes" id="UP001156389"/>
    </source>
</evidence>
<dbReference type="RefSeq" id="WP_260217325.1">
    <property type="nucleotide sequence ID" value="NZ_JAJAGO010000003.1"/>
</dbReference>
<feature type="compositionally biased region" description="Polar residues" evidence="1">
    <location>
        <begin position="43"/>
        <end position="58"/>
    </location>
</feature>
<organism evidence="2 3">
    <name type="scientific">Streptomyces gossypii</name>
    <dbReference type="NCBI Taxonomy" id="2883101"/>
    <lineage>
        <taxon>Bacteria</taxon>
        <taxon>Bacillati</taxon>
        <taxon>Actinomycetota</taxon>
        <taxon>Actinomycetes</taxon>
        <taxon>Kitasatosporales</taxon>
        <taxon>Streptomycetaceae</taxon>
        <taxon>Streptomyces</taxon>
    </lineage>
</organism>
<dbReference type="Proteomes" id="UP001156389">
    <property type="component" value="Unassembled WGS sequence"/>
</dbReference>
<keyword evidence="2" id="KW-0449">Lipoprotein</keyword>
<dbReference type="PROSITE" id="PS51257">
    <property type="entry name" value="PROKAR_LIPOPROTEIN"/>
    <property type="match status" value="1"/>
</dbReference>
<comment type="caution">
    <text evidence="2">The sequence shown here is derived from an EMBL/GenBank/DDBJ whole genome shotgun (WGS) entry which is preliminary data.</text>
</comment>
<sequence>MRRLTAVEHTGSRRSALALAVGVLTLVAGCAASGEGVRVEGSPTASAAPNPAVSSTPEGASASEGPPLGSPVPSTKPEPGVGSGTASGDDEAAYTENGKVRKVDETTVISVLRRDPKVSGHVKRDLAPCDGEQYPVGVEYGRMTGGKQADLVVNVSSCADSVGVGTYVYRRSTSGALVNVFAAERPPVSAELGDGGMLVVTRDVYIGDEPICCPSGRDVITYAWRDGVFEELKRERTDSEARATPSVEPRKD</sequence>
<evidence type="ECO:0000256" key="1">
    <source>
        <dbReference type="SAM" id="MobiDB-lite"/>
    </source>
</evidence>
<reference evidence="2 3" key="1">
    <citation type="submission" date="2021-10" db="EMBL/GenBank/DDBJ databases">
        <title>Streptomyces gossypii sp. nov., isolated from soil collected from cotton field.</title>
        <authorList>
            <person name="Ge X."/>
            <person name="Chen X."/>
            <person name="Liu W."/>
        </authorList>
    </citation>
    <scope>NUCLEOTIDE SEQUENCE [LARGE SCALE GENOMIC DNA]</scope>
    <source>
        <strain evidence="2 3">N2-109</strain>
    </source>
</reference>
<dbReference type="EMBL" id="JAJAGO010000003">
    <property type="protein sequence ID" value="MCT2590053.1"/>
    <property type="molecule type" value="Genomic_DNA"/>
</dbReference>
<feature type="region of interest" description="Disordered" evidence="1">
    <location>
        <begin position="36"/>
        <end position="99"/>
    </location>
</feature>
<proteinExistence type="predicted"/>